<evidence type="ECO:0000256" key="4">
    <source>
        <dbReference type="ARBA" id="ARBA00022692"/>
    </source>
</evidence>
<keyword evidence="2" id="KW-1003">Cell membrane</keyword>
<dbReference type="GO" id="GO:0004930">
    <property type="term" value="F:G protein-coupled receptor activity"/>
    <property type="evidence" value="ECO:0007669"/>
    <property type="project" value="UniProtKB-KW"/>
</dbReference>
<feature type="domain" description="G-protein coupled receptors family 1 profile" evidence="13">
    <location>
        <begin position="47"/>
        <end position="296"/>
    </location>
</feature>
<keyword evidence="6 12" id="KW-1133">Transmembrane helix</keyword>
<feature type="transmembrane region" description="Helical" evidence="12">
    <location>
        <begin position="243"/>
        <end position="266"/>
    </location>
</feature>
<keyword evidence="3" id="KW-0716">Sensory transduction</keyword>
<dbReference type="AlphaFoldDB" id="A0A834PS86"/>
<dbReference type="CDD" id="cd15912">
    <property type="entry name" value="7tmA_OR6C-like"/>
    <property type="match status" value="2"/>
</dbReference>
<evidence type="ECO:0000256" key="2">
    <source>
        <dbReference type="ARBA" id="ARBA00022475"/>
    </source>
</evidence>
<dbReference type="PANTHER" id="PTHR26454">
    <property type="entry name" value="OLFACTORY RECEPTOR"/>
    <property type="match status" value="1"/>
</dbReference>
<evidence type="ECO:0000313" key="14">
    <source>
        <dbReference type="EMBL" id="KAF7464857.1"/>
    </source>
</evidence>
<protein>
    <submittedName>
        <fullName evidence="14">Olfactory receptor 6C74-like</fullName>
    </submittedName>
</protein>
<feature type="transmembrane region" description="Helical" evidence="12">
    <location>
        <begin position="108"/>
        <end position="126"/>
    </location>
</feature>
<evidence type="ECO:0000256" key="9">
    <source>
        <dbReference type="ARBA" id="ARBA00023170"/>
    </source>
</evidence>
<comment type="subcellular location">
    <subcellularLocation>
        <location evidence="1">Cell membrane</location>
        <topology evidence="1">Multi-pass membrane protein</topology>
    </subcellularLocation>
</comment>
<evidence type="ECO:0000256" key="1">
    <source>
        <dbReference type="ARBA" id="ARBA00004651"/>
    </source>
</evidence>
<evidence type="ECO:0000313" key="15">
    <source>
        <dbReference type="Proteomes" id="UP000662637"/>
    </source>
</evidence>
<keyword evidence="7" id="KW-0297">G-protein coupled receptor</keyword>
<evidence type="ECO:0000256" key="12">
    <source>
        <dbReference type="SAM" id="Phobius"/>
    </source>
</evidence>
<sequence>MEELVEGELRNRTTVHEFILEGFPAVQHLGRIFFMVHLLAYLTSIMGNMLIITIIWADHRLQTPMYFFLSNFSFIECCFITTVIPKLLTIFLSGRQTISFAACFTQDFIFLFLGATVFFLLSVLSLDRYLAICKPLHYLTIMNPRMCNLLVASCLALGFFFMVVLVAMLSQLTFRGPNVIPHFFCDFGLLTNLSCSNTRSIEILFFNLAFFVLGSSLVITIIAYSNIVVTIMCLPSAKERQRAFSTCSSHLLVLSLTYSSCVFIYVKQNQESTLDSNREAALVNTVVTPLLNPVIYTLHNKQVHQALRDTLSREHLGVIPYIQESSNVTMMFTEKEMFKGQRRLMTDRKLEITMGFRNETTMSEFTLLGFPAVQHLGKVLFLVHLLAYLASITGNMFVITITWTDHRLQTPMYFFLSSFSFCEFCFITTVIPKLLSIFLLGQQTINFTSCLTQAFSFLFLGSTIFFLMTVMSLDRYLAICKPLHYPAIMTLKVCFLLVFFCYVLSFIFITGVILKVSQLSFCGSNIIPHFFCDLGSLIHLSCSETRSIEILAFGIALFILFTSLIITIIAYSNIVVTIMSLPSAKERQRAFSTCSSHLLVLSLMYGSCVFIYVKPKQASRLDSNREAALVNTVVTPLLNPVIYTLRNKQVHQALRDALSRVKLQK</sequence>
<feature type="transmembrane region" description="Helical" evidence="12">
    <location>
        <begin position="203"/>
        <end position="231"/>
    </location>
</feature>
<dbReference type="PRINTS" id="PR00237">
    <property type="entry name" value="GPCRRHODOPSN"/>
</dbReference>
<reference evidence="14" key="1">
    <citation type="submission" date="2020-08" db="EMBL/GenBank/DDBJ databases">
        <authorList>
            <person name="Shumante A."/>
            <person name="Zimin A.V."/>
            <person name="Puiu D."/>
            <person name="Salzberg S.L."/>
        </authorList>
    </citation>
    <scope>NUCLEOTIDE SEQUENCE</scope>
    <source>
        <strain evidence="14">WC2-LM</strain>
        <tissue evidence="14">Liver</tissue>
    </source>
</reference>
<dbReference type="GO" id="GO:0005886">
    <property type="term" value="C:plasma membrane"/>
    <property type="evidence" value="ECO:0007669"/>
    <property type="project" value="UniProtKB-SubCell"/>
</dbReference>
<evidence type="ECO:0000256" key="7">
    <source>
        <dbReference type="ARBA" id="ARBA00023040"/>
    </source>
</evidence>
<feature type="transmembrane region" description="Helical" evidence="12">
    <location>
        <begin position="493"/>
        <end position="514"/>
    </location>
</feature>
<dbReference type="InterPro" id="IPR047132">
    <property type="entry name" value="Olfact_rcpt_6C-like"/>
</dbReference>
<dbReference type="InterPro" id="IPR000276">
    <property type="entry name" value="GPCR_Rhodpsn"/>
</dbReference>
<feature type="transmembrane region" description="Helical" evidence="12">
    <location>
        <begin position="379"/>
        <end position="401"/>
    </location>
</feature>
<feature type="transmembrane region" description="Helical" evidence="12">
    <location>
        <begin position="413"/>
        <end position="431"/>
    </location>
</feature>
<feature type="transmembrane region" description="Helical" evidence="12">
    <location>
        <begin position="32"/>
        <end position="56"/>
    </location>
</feature>
<dbReference type="InterPro" id="IPR017452">
    <property type="entry name" value="GPCR_Rhodpsn_7TM"/>
</dbReference>
<dbReference type="PROSITE" id="PS50262">
    <property type="entry name" value="G_PROTEIN_RECEP_F1_2"/>
    <property type="match status" value="2"/>
</dbReference>
<evidence type="ECO:0000256" key="3">
    <source>
        <dbReference type="ARBA" id="ARBA00022606"/>
    </source>
</evidence>
<dbReference type="GO" id="GO:0004984">
    <property type="term" value="F:olfactory receptor activity"/>
    <property type="evidence" value="ECO:0007669"/>
    <property type="project" value="InterPro"/>
</dbReference>
<feature type="transmembrane region" description="Helical" evidence="12">
    <location>
        <begin position="590"/>
        <end position="613"/>
    </location>
</feature>
<dbReference type="PANTHER" id="PTHR26454:SF31">
    <property type="entry name" value="OLFACTORY RECEPTOR 214"/>
    <property type="match status" value="1"/>
</dbReference>
<proteinExistence type="predicted"/>
<evidence type="ECO:0000256" key="6">
    <source>
        <dbReference type="ARBA" id="ARBA00022989"/>
    </source>
</evidence>
<organism evidence="14 15">
    <name type="scientific">Marmota monax</name>
    <name type="common">Woodchuck</name>
    <dbReference type="NCBI Taxonomy" id="9995"/>
    <lineage>
        <taxon>Eukaryota</taxon>
        <taxon>Metazoa</taxon>
        <taxon>Chordata</taxon>
        <taxon>Craniata</taxon>
        <taxon>Vertebrata</taxon>
        <taxon>Euteleostomi</taxon>
        <taxon>Mammalia</taxon>
        <taxon>Eutheria</taxon>
        <taxon>Euarchontoglires</taxon>
        <taxon>Glires</taxon>
        <taxon>Rodentia</taxon>
        <taxon>Sciuromorpha</taxon>
        <taxon>Sciuridae</taxon>
        <taxon>Xerinae</taxon>
        <taxon>Marmotini</taxon>
        <taxon>Marmota</taxon>
    </lineage>
</organism>
<dbReference type="EMBL" id="WJEC01007984">
    <property type="protein sequence ID" value="KAF7464857.1"/>
    <property type="molecule type" value="Genomic_DNA"/>
</dbReference>
<dbReference type="Gene3D" id="1.20.1070.10">
    <property type="entry name" value="Rhodopsin 7-helix transmembrane proteins"/>
    <property type="match status" value="2"/>
</dbReference>
<evidence type="ECO:0000259" key="13">
    <source>
        <dbReference type="PROSITE" id="PS50262"/>
    </source>
</evidence>
<feature type="transmembrane region" description="Helical" evidence="12">
    <location>
        <begin position="147"/>
        <end position="169"/>
    </location>
</feature>
<keyword evidence="4 12" id="KW-0812">Transmembrane</keyword>
<feature type="transmembrane region" description="Helical" evidence="12">
    <location>
        <begin position="68"/>
        <end position="88"/>
    </location>
</feature>
<feature type="transmembrane region" description="Helical" evidence="12">
    <location>
        <begin position="451"/>
        <end position="473"/>
    </location>
</feature>
<gene>
    <name evidence="14" type="ORF">GHT09_005590</name>
</gene>
<accession>A0A834PS86</accession>
<evidence type="ECO:0000256" key="10">
    <source>
        <dbReference type="ARBA" id="ARBA00023180"/>
    </source>
</evidence>
<keyword evidence="5" id="KW-0552">Olfaction</keyword>
<evidence type="ECO:0000256" key="5">
    <source>
        <dbReference type="ARBA" id="ARBA00022725"/>
    </source>
</evidence>
<dbReference type="Proteomes" id="UP000662637">
    <property type="component" value="Unassembled WGS sequence"/>
</dbReference>
<dbReference type="FunFam" id="1.20.1070.10:FF:000010">
    <property type="entry name" value="Olfactory receptor"/>
    <property type="match status" value="2"/>
</dbReference>
<evidence type="ECO:0000256" key="8">
    <source>
        <dbReference type="ARBA" id="ARBA00023136"/>
    </source>
</evidence>
<keyword evidence="10" id="KW-0325">Glycoprotein</keyword>
<dbReference type="Pfam" id="PF13853">
    <property type="entry name" value="7tm_4"/>
    <property type="match status" value="2"/>
</dbReference>
<keyword evidence="9 14" id="KW-0675">Receptor</keyword>
<comment type="caution">
    <text evidence="14">The sequence shown here is derived from an EMBL/GenBank/DDBJ whole genome shotgun (WGS) entry which is preliminary data.</text>
</comment>
<name>A0A834PS86_MARMO</name>
<feature type="transmembrane region" description="Helical" evidence="12">
    <location>
        <begin position="550"/>
        <end position="570"/>
    </location>
</feature>
<dbReference type="PRINTS" id="PR00245">
    <property type="entry name" value="OLFACTORYR"/>
</dbReference>
<feature type="domain" description="G-protein coupled receptors family 1 profile" evidence="13">
    <location>
        <begin position="394"/>
        <end position="643"/>
    </location>
</feature>
<dbReference type="InterPro" id="IPR000725">
    <property type="entry name" value="Olfact_rcpt"/>
</dbReference>
<dbReference type="SUPFAM" id="SSF81321">
    <property type="entry name" value="Family A G protein-coupled receptor-like"/>
    <property type="match status" value="2"/>
</dbReference>
<evidence type="ECO:0000256" key="11">
    <source>
        <dbReference type="ARBA" id="ARBA00023224"/>
    </source>
</evidence>
<keyword evidence="11" id="KW-0807">Transducer</keyword>
<keyword evidence="8 12" id="KW-0472">Membrane</keyword>